<dbReference type="PROSITE" id="PS50891">
    <property type="entry name" value="LOB"/>
    <property type="match status" value="1"/>
</dbReference>
<gene>
    <name evidence="4" type="ORF">CKAN_00149700</name>
</gene>
<keyword evidence="5" id="KW-1185">Reference proteome</keyword>
<evidence type="ECO:0000313" key="4">
    <source>
        <dbReference type="EMBL" id="RWR73236.1"/>
    </source>
</evidence>
<proteinExistence type="inferred from homology"/>
<dbReference type="InterPro" id="IPR004883">
    <property type="entry name" value="LOB"/>
</dbReference>
<reference evidence="4 5" key="1">
    <citation type="journal article" date="2019" name="Nat. Plants">
        <title>Stout camphor tree genome fills gaps in understanding of flowering plant genome evolution.</title>
        <authorList>
            <person name="Chaw S.M."/>
            <person name="Liu Y.C."/>
            <person name="Wu Y.W."/>
            <person name="Wang H.Y."/>
            <person name="Lin C.I."/>
            <person name="Wu C.S."/>
            <person name="Ke H.M."/>
            <person name="Chang L.Y."/>
            <person name="Hsu C.Y."/>
            <person name="Yang H.T."/>
            <person name="Sudianto E."/>
            <person name="Hsu M.H."/>
            <person name="Wu K.P."/>
            <person name="Wang L.N."/>
            <person name="Leebens-Mack J.H."/>
            <person name="Tsai I.J."/>
        </authorList>
    </citation>
    <scope>NUCLEOTIDE SEQUENCE [LARGE SCALE GENOMIC DNA]</scope>
    <source>
        <strain evidence="5">cv. Chaw 1501</strain>
        <tissue evidence="4">Young leaves</tissue>
    </source>
</reference>
<dbReference type="Proteomes" id="UP000283530">
    <property type="component" value="Unassembled WGS sequence"/>
</dbReference>
<evidence type="ECO:0000256" key="2">
    <source>
        <dbReference type="SAM" id="MobiDB-lite"/>
    </source>
</evidence>
<evidence type="ECO:0000313" key="5">
    <source>
        <dbReference type="Proteomes" id="UP000283530"/>
    </source>
</evidence>
<comment type="similarity">
    <text evidence="1">Belongs to the LOB domain-containing protein family.</text>
</comment>
<sequence length="270" mass="30652">MTSNGDCGGPYGSNQACSACRHQRRKCYNCPLAPYFPPNHTQQFLNVHRLFGVSSVMKILNSLPNTKWPDAMKSIQFESDARRNDPVNGCVGIINLLKAAIEATRRELDITKRELFYCKQSEQQQQLKRQHLQNMLASSSIAMPPLGGYQYHSQELIELANETHKIGCLSNRTANSQTYPKPFDEMKQTTIDRYGAEELRIGYFSKRAAANSQPFKEHKDQKPFDEMTQATMDRYEAEESSTESAVGDTPPLKKLKLDGKKDKQPKPKEN</sequence>
<dbReference type="PANTHER" id="PTHR31301">
    <property type="entry name" value="LOB DOMAIN-CONTAINING PROTEIN 4-RELATED"/>
    <property type="match status" value="1"/>
</dbReference>
<name>A0A3S3LXD5_9MAGN</name>
<comment type="caution">
    <text evidence="4">The sequence shown here is derived from an EMBL/GenBank/DDBJ whole genome shotgun (WGS) entry which is preliminary data.</text>
</comment>
<dbReference type="AlphaFoldDB" id="A0A3S3LXD5"/>
<feature type="region of interest" description="Disordered" evidence="2">
    <location>
        <begin position="210"/>
        <end position="270"/>
    </location>
</feature>
<dbReference type="OrthoDB" id="770582at2759"/>
<feature type="compositionally biased region" description="Basic and acidic residues" evidence="2">
    <location>
        <begin position="255"/>
        <end position="270"/>
    </location>
</feature>
<protein>
    <submittedName>
        <fullName evidence="4">LOB domain-containing protein 22</fullName>
    </submittedName>
</protein>
<feature type="compositionally biased region" description="Basic and acidic residues" evidence="2">
    <location>
        <begin position="215"/>
        <end position="225"/>
    </location>
</feature>
<feature type="domain" description="LOB" evidence="3">
    <location>
        <begin position="15"/>
        <end position="115"/>
    </location>
</feature>
<organism evidence="4 5">
    <name type="scientific">Cinnamomum micranthum f. kanehirae</name>
    <dbReference type="NCBI Taxonomy" id="337451"/>
    <lineage>
        <taxon>Eukaryota</taxon>
        <taxon>Viridiplantae</taxon>
        <taxon>Streptophyta</taxon>
        <taxon>Embryophyta</taxon>
        <taxon>Tracheophyta</taxon>
        <taxon>Spermatophyta</taxon>
        <taxon>Magnoliopsida</taxon>
        <taxon>Magnoliidae</taxon>
        <taxon>Laurales</taxon>
        <taxon>Lauraceae</taxon>
        <taxon>Cinnamomum</taxon>
    </lineage>
</organism>
<dbReference type="PANTHER" id="PTHR31301:SF21">
    <property type="entry name" value="LOB DOMAIN-CONTAINING PROTEIN 27-RELATED"/>
    <property type="match status" value="1"/>
</dbReference>
<accession>A0A3S3LXD5</accession>
<dbReference type="Pfam" id="PF03195">
    <property type="entry name" value="LOB"/>
    <property type="match status" value="1"/>
</dbReference>
<dbReference type="EMBL" id="QPKB01000001">
    <property type="protein sequence ID" value="RWR73236.1"/>
    <property type="molecule type" value="Genomic_DNA"/>
</dbReference>
<evidence type="ECO:0000256" key="1">
    <source>
        <dbReference type="ARBA" id="ARBA00005474"/>
    </source>
</evidence>
<evidence type="ECO:0000259" key="3">
    <source>
        <dbReference type="PROSITE" id="PS50891"/>
    </source>
</evidence>